<keyword evidence="2" id="KW-1185">Reference proteome</keyword>
<protein>
    <submittedName>
        <fullName evidence="1">Uncharacterized protein</fullName>
    </submittedName>
</protein>
<dbReference type="RefSeq" id="WP_179579249.1">
    <property type="nucleotide sequence ID" value="NZ_JACCFM010000001.1"/>
</dbReference>
<evidence type="ECO:0000313" key="2">
    <source>
        <dbReference type="Proteomes" id="UP000537260"/>
    </source>
</evidence>
<organism evidence="1 2">
    <name type="scientific">Glaciibacter psychrotolerans</name>
    <dbReference type="NCBI Taxonomy" id="670054"/>
    <lineage>
        <taxon>Bacteria</taxon>
        <taxon>Bacillati</taxon>
        <taxon>Actinomycetota</taxon>
        <taxon>Actinomycetes</taxon>
        <taxon>Micrococcales</taxon>
        <taxon>Microbacteriaceae</taxon>
        <taxon>Glaciibacter</taxon>
    </lineage>
</organism>
<gene>
    <name evidence="1" type="ORF">HNR05_002438</name>
</gene>
<dbReference type="EMBL" id="JACCFM010000001">
    <property type="protein sequence ID" value="NYJ20647.1"/>
    <property type="molecule type" value="Genomic_DNA"/>
</dbReference>
<sequence>MISKPGSAPKVALGRMAMTAGGFALALFLAVTAAGGSYAFLSQQSNAAPATTLGSGTASLTVTTPLSLSVAKLYPGATVVGTATVKNAGDVALALRLNGLTAPAVPNAFSSSLVVGLSVVASAAQCTSATAAVWSGSFAAASTGSLNSTLPVGSSGILCVSVTLPSTAPAASQGQLATGFGILIDGTQV</sequence>
<dbReference type="Proteomes" id="UP000537260">
    <property type="component" value="Unassembled WGS sequence"/>
</dbReference>
<name>A0A7Z0J6L5_9MICO</name>
<accession>A0A7Z0J6L5</accession>
<evidence type="ECO:0000313" key="1">
    <source>
        <dbReference type="EMBL" id="NYJ20647.1"/>
    </source>
</evidence>
<comment type="caution">
    <text evidence="1">The sequence shown here is derived from an EMBL/GenBank/DDBJ whole genome shotgun (WGS) entry which is preliminary data.</text>
</comment>
<dbReference type="AlphaFoldDB" id="A0A7Z0J6L5"/>
<proteinExistence type="predicted"/>
<reference evidence="1 2" key="1">
    <citation type="submission" date="2020-07" db="EMBL/GenBank/DDBJ databases">
        <title>Sequencing the genomes of 1000 actinobacteria strains.</title>
        <authorList>
            <person name="Klenk H.-P."/>
        </authorList>
    </citation>
    <scope>NUCLEOTIDE SEQUENCE [LARGE SCALE GENOMIC DNA]</scope>
    <source>
        <strain evidence="1 2">LI1</strain>
    </source>
</reference>